<proteinExistence type="predicted"/>
<keyword evidence="3" id="KW-1185">Reference proteome</keyword>
<sequence length="431" mass="48718">MTTSSTKIYYLIDFENVGVSGLIGAENLNSNDYVHLFSTKNASKITTATLATFNSTNLKVHEVPAKNQSVDMHLVSFLGFLIGTEGNSSKYYVISKDTDYQNIIKFWKNESNITINYKENLVSEKVISNSGPAGKENTYSGSLRKVISNPGIAGKENTNSVSLRKISSNSESLKRGKSKPDLKLILLNSKIQNEMKIHGYNERVISDVKKIISTHYGKNNFLSRVHNDLQKNFSNDIYYDLYNIIKNLISSSSPSISNSTNESVPKQEPISNSVPLASTVQDGKYKDIITCIQNRMKEIGCSQNDVDKVISVIFSYKDDKAFLLKFHNELQKNFEPKKYIEIYGIIKTFFLSGPQPEYLNKSSTNDSTVINDVRKILEKGNFKKQTIEDILSIVSEHYKDDMNKQTIYNLLIGKYGSSHGLNIYHHIRKFL</sequence>
<reference evidence="2 3" key="1">
    <citation type="submission" date="2016-08" db="EMBL/GenBank/DDBJ databases">
        <title>A Parts List for Fungal Cellulosomes Revealed by Comparative Genomics.</title>
        <authorList>
            <consortium name="DOE Joint Genome Institute"/>
            <person name="Haitjema C.H."/>
            <person name="Gilmore S.P."/>
            <person name="Henske J.K."/>
            <person name="Solomon K.V."/>
            <person name="De Groot R."/>
            <person name="Kuo A."/>
            <person name="Mondo S.J."/>
            <person name="Salamov A.A."/>
            <person name="Labutti K."/>
            <person name="Zhao Z."/>
            <person name="Chiniquy J."/>
            <person name="Barry K."/>
            <person name="Brewer H.M."/>
            <person name="Purvine S.O."/>
            <person name="Wright A.T."/>
            <person name="Boxma B."/>
            <person name="Van Alen T."/>
            <person name="Hackstein J.H."/>
            <person name="Baker S.E."/>
            <person name="Grigoriev I.V."/>
            <person name="O'Malley M.A."/>
        </authorList>
    </citation>
    <scope>NUCLEOTIDE SEQUENCE [LARGE SCALE GENOMIC DNA]</scope>
    <source>
        <strain evidence="2 3">S4</strain>
    </source>
</reference>
<evidence type="ECO:0000313" key="2">
    <source>
        <dbReference type="EMBL" id="ORX87685.1"/>
    </source>
</evidence>
<dbReference type="Proteomes" id="UP000193944">
    <property type="component" value="Unassembled WGS sequence"/>
</dbReference>
<dbReference type="InterPro" id="IPR041494">
    <property type="entry name" value="PIN7"/>
</dbReference>
<gene>
    <name evidence="2" type="ORF">BCR32DRAFT_289168</name>
</gene>
<dbReference type="EMBL" id="MCFG01000006">
    <property type="protein sequence ID" value="ORX87685.1"/>
    <property type="molecule type" value="Genomic_DNA"/>
</dbReference>
<accession>A0A1Y1XPU7</accession>
<feature type="domain" description="PIN-like" evidence="1">
    <location>
        <begin position="11"/>
        <end position="110"/>
    </location>
</feature>
<dbReference type="OrthoDB" id="10562913at2759"/>
<protein>
    <recommendedName>
        <fullName evidence="1">PIN-like domain-containing protein</fullName>
    </recommendedName>
</protein>
<name>A0A1Y1XPU7_9FUNG</name>
<reference evidence="2 3" key="2">
    <citation type="submission" date="2016-08" db="EMBL/GenBank/DDBJ databases">
        <title>Pervasive Adenine N6-methylation of Active Genes in Fungi.</title>
        <authorList>
            <consortium name="DOE Joint Genome Institute"/>
            <person name="Mondo S.J."/>
            <person name="Dannebaum R.O."/>
            <person name="Kuo R.C."/>
            <person name="Labutti K."/>
            <person name="Haridas S."/>
            <person name="Kuo A."/>
            <person name="Salamov A."/>
            <person name="Ahrendt S.R."/>
            <person name="Lipzen A."/>
            <person name="Sullivan W."/>
            <person name="Andreopoulos W.B."/>
            <person name="Clum A."/>
            <person name="Lindquist E."/>
            <person name="Daum C."/>
            <person name="Ramamoorthy G.K."/>
            <person name="Gryganskyi A."/>
            <person name="Culley D."/>
            <person name="Magnuson J.K."/>
            <person name="James T.Y."/>
            <person name="O'Malley M.A."/>
            <person name="Stajich J.E."/>
            <person name="Spatafora J.W."/>
            <person name="Visel A."/>
            <person name="Grigoriev I.V."/>
        </authorList>
    </citation>
    <scope>NUCLEOTIDE SEQUENCE [LARGE SCALE GENOMIC DNA]</scope>
    <source>
        <strain evidence="2 3">S4</strain>
    </source>
</reference>
<evidence type="ECO:0000313" key="3">
    <source>
        <dbReference type="Proteomes" id="UP000193944"/>
    </source>
</evidence>
<organism evidence="2 3">
    <name type="scientific">Anaeromyces robustus</name>
    <dbReference type="NCBI Taxonomy" id="1754192"/>
    <lineage>
        <taxon>Eukaryota</taxon>
        <taxon>Fungi</taxon>
        <taxon>Fungi incertae sedis</taxon>
        <taxon>Chytridiomycota</taxon>
        <taxon>Chytridiomycota incertae sedis</taxon>
        <taxon>Neocallimastigomycetes</taxon>
        <taxon>Neocallimastigales</taxon>
        <taxon>Neocallimastigaceae</taxon>
        <taxon>Anaeromyces</taxon>
    </lineage>
</organism>
<dbReference type="AlphaFoldDB" id="A0A1Y1XPU7"/>
<evidence type="ECO:0000259" key="1">
    <source>
        <dbReference type="Pfam" id="PF18475"/>
    </source>
</evidence>
<dbReference type="Pfam" id="PF18475">
    <property type="entry name" value="PIN7"/>
    <property type="match status" value="1"/>
</dbReference>
<comment type="caution">
    <text evidence="2">The sequence shown here is derived from an EMBL/GenBank/DDBJ whole genome shotgun (WGS) entry which is preliminary data.</text>
</comment>